<feature type="domain" description="Response regulatory" evidence="3">
    <location>
        <begin position="7"/>
        <end position="122"/>
    </location>
</feature>
<gene>
    <name evidence="4" type="ORF">SAMN04487926_13083</name>
</gene>
<evidence type="ECO:0000259" key="3">
    <source>
        <dbReference type="PROSITE" id="PS50110"/>
    </source>
</evidence>
<comment type="caution">
    <text evidence="4">The sequence shown here is derived from an EMBL/GenBank/DDBJ whole genome shotgun (WGS) entry which is preliminary data.</text>
</comment>
<dbReference type="AlphaFoldDB" id="A0A7Z7BGL7"/>
<dbReference type="SUPFAM" id="SSF52172">
    <property type="entry name" value="CheY-like"/>
    <property type="match status" value="1"/>
</dbReference>
<evidence type="ECO:0000256" key="2">
    <source>
        <dbReference type="PROSITE-ProRule" id="PRU00169"/>
    </source>
</evidence>
<reference evidence="4" key="1">
    <citation type="submission" date="2016-10" db="EMBL/GenBank/DDBJ databases">
        <authorList>
            <person name="Varghese N."/>
            <person name="Submissions S."/>
        </authorList>
    </citation>
    <scope>NUCLEOTIDE SEQUENCE [LARGE SCALE GENOMIC DNA]</scope>
    <source>
        <strain evidence="4">YR281</strain>
    </source>
</reference>
<dbReference type="InterPro" id="IPR011006">
    <property type="entry name" value="CheY-like_superfamily"/>
</dbReference>
<accession>A0A7Z7BGL7</accession>
<keyword evidence="1 2" id="KW-0597">Phosphoprotein</keyword>
<sequence>MENAKPYVAIVDDDASVCRAIRRLLLSIGIDADTFLSGDEFLSAWSDVSVRRPGCVILDIHMPGTNGLEVQRQLSGYGIPVIVITAFDEIDLRQQALTSGAAGYLRKPFTDSILLSTVEMALQGAPSPDTE</sequence>
<dbReference type="Proteomes" id="UP000198900">
    <property type="component" value="Unassembled WGS sequence"/>
</dbReference>
<dbReference type="Gene3D" id="3.40.50.2300">
    <property type="match status" value="1"/>
</dbReference>
<dbReference type="SMART" id="SM00448">
    <property type="entry name" value="REC"/>
    <property type="match status" value="1"/>
</dbReference>
<dbReference type="RefSeq" id="WP_091787894.1">
    <property type="nucleotide sequence ID" value="NZ_FNDI01000030.1"/>
</dbReference>
<dbReference type="PANTHER" id="PTHR44591:SF25">
    <property type="entry name" value="CHEMOTAXIS TWO-COMPONENT RESPONSE REGULATOR"/>
    <property type="match status" value="1"/>
</dbReference>
<proteinExistence type="predicted"/>
<evidence type="ECO:0000256" key="1">
    <source>
        <dbReference type="ARBA" id="ARBA00022553"/>
    </source>
</evidence>
<dbReference type="InterPro" id="IPR050595">
    <property type="entry name" value="Bact_response_regulator"/>
</dbReference>
<feature type="modified residue" description="4-aspartylphosphate" evidence="2">
    <location>
        <position position="59"/>
    </location>
</feature>
<keyword evidence="5" id="KW-1185">Reference proteome</keyword>
<dbReference type="Pfam" id="PF00072">
    <property type="entry name" value="Response_reg"/>
    <property type="match status" value="1"/>
</dbReference>
<name>A0A7Z7BGL7_9BURK</name>
<evidence type="ECO:0000313" key="5">
    <source>
        <dbReference type="Proteomes" id="UP000198900"/>
    </source>
</evidence>
<protein>
    <submittedName>
        <fullName evidence="4">Response regulator receiver domain-containing protein</fullName>
    </submittedName>
</protein>
<dbReference type="PANTHER" id="PTHR44591">
    <property type="entry name" value="STRESS RESPONSE REGULATOR PROTEIN 1"/>
    <property type="match status" value="1"/>
</dbReference>
<evidence type="ECO:0000313" key="4">
    <source>
        <dbReference type="EMBL" id="SDJ03064.1"/>
    </source>
</evidence>
<organism evidence="4 5">
    <name type="scientific">Paraburkholderia steynii</name>
    <dbReference type="NCBI Taxonomy" id="1245441"/>
    <lineage>
        <taxon>Bacteria</taxon>
        <taxon>Pseudomonadati</taxon>
        <taxon>Pseudomonadota</taxon>
        <taxon>Betaproteobacteria</taxon>
        <taxon>Burkholderiales</taxon>
        <taxon>Burkholderiaceae</taxon>
        <taxon>Paraburkholderia</taxon>
    </lineage>
</organism>
<dbReference type="PROSITE" id="PS50110">
    <property type="entry name" value="RESPONSE_REGULATORY"/>
    <property type="match status" value="1"/>
</dbReference>
<dbReference type="GO" id="GO:0000160">
    <property type="term" value="P:phosphorelay signal transduction system"/>
    <property type="evidence" value="ECO:0007669"/>
    <property type="project" value="InterPro"/>
</dbReference>
<dbReference type="EMBL" id="FNDI01000030">
    <property type="protein sequence ID" value="SDJ03064.1"/>
    <property type="molecule type" value="Genomic_DNA"/>
</dbReference>
<dbReference type="InterPro" id="IPR001789">
    <property type="entry name" value="Sig_transdc_resp-reg_receiver"/>
</dbReference>